<protein>
    <submittedName>
        <fullName evidence="2">Uncharacterized protein</fullName>
    </submittedName>
</protein>
<proteinExistence type="predicted"/>
<evidence type="ECO:0000313" key="2">
    <source>
        <dbReference type="EMBL" id="KAL1489462.1"/>
    </source>
</evidence>
<comment type="caution">
    <text evidence="2">The sequence shown here is derived from an EMBL/GenBank/DDBJ whole genome shotgun (WGS) entry which is preliminary data.</text>
</comment>
<evidence type="ECO:0000256" key="1">
    <source>
        <dbReference type="SAM" id="Phobius"/>
    </source>
</evidence>
<keyword evidence="3" id="KW-1185">Reference proteome</keyword>
<feature type="transmembrane region" description="Helical" evidence="1">
    <location>
        <begin position="81"/>
        <end position="104"/>
    </location>
</feature>
<dbReference type="Proteomes" id="UP001566132">
    <property type="component" value="Unassembled WGS sequence"/>
</dbReference>
<dbReference type="EMBL" id="JBDJPC010000012">
    <property type="protein sequence ID" value="KAL1489462.1"/>
    <property type="molecule type" value="Genomic_DNA"/>
</dbReference>
<keyword evidence="1" id="KW-0472">Membrane</keyword>
<reference evidence="2 3" key="1">
    <citation type="submission" date="2024-05" db="EMBL/GenBank/DDBJ databases">
        <title>Genetic variation in Jamaican populations of the coffee berry borer (Hypothenemus hampei).</title>
        <authorList>
            <person name="Errbii M."/>
            <person name="Myrie A."/>
        </authorList>
    </citation>
    <scope>NUCLEOTIDE SEQUENCE [LARGE SCALE GENOMIC DNA]</scope>
    <source>
        <strain evidence="2">JA-Hopewell-2020-01-JO</strain>
        <tissue evidence="2">Whole body</tissue>
    </source>
</reference>
<evidence type="ECO:0000313" key="3">
    <source>
        <dbReference type="Proteomes" id="UP001566132"/>
    </source>
</evidence>
<keyword evidence="1" id="KW-0812">Transmembrane</keyword>
<organism evidence="2 3">
    <name type="scientific">Hypothenemus hampei</name>
    <name type="common">Coffee berry borer</name>
    <dbReference type="NCBI Taxonomy" id="57062"/>
    <lineage>
        <taxon>Eukaryota</taxon>
        <taxon>Metazoa</taxon>
        <taxon>Ecdysozoa</taxon>
        <taxon>Arthropoda</taxon>
        <taxon>Hexapoda</taxon>
        <taxon>Insecta</taxon>
        <taxon>Pterygota</taxon>
        <taxon>Neoptera</taxon>
        <taxon>Endopterygota</taxon>
        <taxon>Coleoptera</taxon>
        <taxon>Polyphaga</taxon>
        <taxon>Cucujiformia</taxon>
        <taxon>Curculionidae</taxon>
        <taxon>Scolytinae</taxon>
        <taxon>Hypothenemus</taxon>
    </lineage>
</organism>
<name>A0ABD1E481_HYPHA</name>
<keyword evidence="1" id="KW-1133">Transmembrane helix</keyword>
<sequence>MFKKRKCCIVHNNVVGDIRSNYVFTRTTTFSRWCKTPKLIFRTILFSNTILHIYHRRVEMQNGLSFKNSFLGKKRKMRNMALRPFCIPTLELVCSQIGVLTVIFQTHIKQAIFSQISNSES</sequence>
<dbReference type="AlphaFoldDB" id="A0ABD1E481"/>
<gene>
    <name evidence="2" type="ORF">ABEB36_014352</name>
</gene>
<accession>A0ABD1E481</accession>